<dbReference type="GO" id="GO:0005737">
    <property type="term" value="C:cytoplasm"/>
    <property type="evidence" value="ECO:0007669"/>
    <property type="project" value="TreeGrafter"/>
</dbReference>
<evidence type="ECO:0000256" key="1">
    <source>
        <dbReference type="ARBA" id="ARBA00013247"/>
    </source>
</evidence>
<dbReference type="EMBL" id="NPDY01000007">
    <property type="protein sequence ID" value="PJZ69824.1"/>
    <property type="molecule type" value="Genomic_DNA"/>
</dbReference>
<name>A0A2M9ZLU0_9LEPT</name>
<keyword evidence="6" id="KW-0067">ATP-binding</keyword>
<evidence type="ECO:0000256" key="3">
    <source>
        <dbReference type="ARBA" id="ARBA00022727"/>
    </source>
</evidence>
<evidence type="ECO:0000256" key="8">
    <source>
        <dbReference type="RuleBase" id="RU004324"/>
    </source>
</evidence>
<dbReference type="GO" id="GO:0006164">
    <property type="term" value="P:purine nucleotide biosynthetic process"/>
    <property type="evidence" value="ECO:0007669"/>
    <property type="project" value="TreeGrafter"/>
</dbReference>
<evidence type="ECO:0000313" key="14">
    <source>
        <dbReference type="Proteomes" id="UP000231990"/>
    </source>
</evidence>
<dbReference type="OrthoDB" id="324294at2"/>
<accession>A0A2M9ZLU0</accession>
<dbReference type="GO" id="GO:0002189">
    <property type="term" value="C:ribose phosphate diphosphokinase complex"/>
    <property type="evidence" value="ECO:0007669"/>
    <property type="project" value="TreeGrafter"/>
</dbReference>
<dbReference type="PANTHER" id="PTHR10210:SF32">
    <property type="entry name" value="RIBOSE-PHOSPHATE PYROPHOSPHOKINASE 2"/>
    <property type="match status" value="1"/>
</dbReference>
<dbReference type="SUPFAM" id="SSF53271">
    <property type="entry name" value="PRTase-like"/>
    <property type="match status" value="2"/>
</dbReference>
<dbReference type="GO" id="GO:0005524">
    <property type="term" value="F:ATP binding"/>
    <property type="evidence" value="ECO:0007669"/>
    <property type="project" value="UniProtKB-KW"/>
</dbReference>
<dbReference type="GO" id="GO:0016301">
    <property type="term" value="F:kinase activity"/>
    <property type="evidence" value="ECO:0007669"/>
    <property type="project" value="UniProtKB-KW"/>
</dbReference>
<dbReference type="GO" id="GO:0006015">
    <property type="term" value="P:5-phosphoribose 1-diphosphate biosynthetic process"/>
    <property type="evidence" value="ECO:0007669"/>
    <property type="project" value="TreeGrafter"/>
</dbReference>
<dbReference type="RefSeq" id="WP_100713805.1">
    <property type="nucleotide sequence ID" value="NZ_NPDY01000007.1"/>
</dbReference>
<dbReference type="InterPro" id="IPR000836">
    <property type="entry name" value="PRTase_dom"/>
</dbReference>
<dbReference type="FunFam" id="3.40.50.2020:FF:000014">
    <property type="entry name" value="Ribose-phosphate pyrophosphokinase 1"/>
    <property type="match status" value="1"/>
</dbReference>
<dbReference type="GO" id="GO:0000287">
    <property type="term" value="F:magnesium ion binding"/>
    <property type="evidence" value="ECO:0007669"/>
    <property type="project" value="InterPro"/>
</dbReference>
<keyword evidence="2 12" id="KW-0808">Transferase</keyword>
<dbReference type="Pfam" id="PF00156">
    <property type="entry name" value="Pribosyltran"/>
    <property type="match status" value="1"/>
</dbReference>
<sequence length="294" mass="32816">MNSIVFAFPKDIEFARKISEGLNCEIGEIESRRFPDGETYVRVLSDVKGKEAIVVCSLDHPDEKLIWLFFLCSVLKDLGSTKLVLVAPYLAYMRQDKRFHPGEAVSSEYIGKFLSDFIDEIITIDPHLHRRNSLSEIYSVPGKALHCTPLISDWIHKNVSNPILIGPDAESSQWVSSVAQPDRIPYIILEKIRMGDLDVKVSLPDKSKYSGEQPILIDDIVSSGKTLIETIKGLKLLGLKPPICIAVHGIFAGDSYQEILNAGVFDLVTTNTISHSTNKIDVSPIILESLRKRN</sequence>
<evidence type="ECO:0000256" key="6">
    <source>
        <dbReference type="ARBA" id="ARBA00022840"/>
    </source>
</evidence>
<evidence type="ECO:0000256" key="7">
    <source>
        <dbReference type="ARBA" id="ARBA00049535"/>
    </source>
</evidence>
<evidence type="ECO:0000313" key="13">
    <source>
        <dbReference type="Proteomes" id="UP000231962"/>
    </source>
</evidence>
<dbReference type="InterPro" id="IPR029057">
    <property type="entry name" value="PRTase-like"/>
</dbReference>
<evidence type="ECO:0000256" key="2">
    <source>
        <dbReference type="ARBA" id="ARBA00022679"/>
    </source>
</evidence>
<feature type="domain" description="Phosphoribosyltransferase" evidence="9">
    <location>
        <begin position="135"/>
        <end position="268"/>
    </location>
</feature>
<comment type="catalytic activity">
    <reaction evidence="7">
        <text>D-ribose 5-phosphate + ATP = 5-phospho-alpha-D-ribose 1-diphosphate + AMP + H(+)</text>
        <dbReference type="Rhea" id="RHEA:15609"/>
        <dbReference type="ChEBI" id="CHEBI:15378"/>
        <dbReference type="ChEBI" id="CHEBI:30616"/>
        <dbReference type="ChEBI" id="CHEBI:58017"/>
        <dbReference type="ChEBI" id="CHEBI:78346"/>
        <dbReference type="ChEBI" id="CHEBI:456215"/>
        <dbReference type="EC" id="2.7.6.1"/>
    </reaction>
</comment>
<protein>
    <recommendedName>
        <fullName evidence="1">ribose-phosphate diphosphokinase</fullName>
        <ecNumber evidence="1">2.7.6.1</ecNumber>
    </recommendedName>
</protein>
<dbReference type="GO" id="GO:0004749">
    <property type="term" value="F:ribose phosphate diphosphokinase activity"/>
    <property type="evidence" value="ECO:0007669"/>
    <property type="project" value="UniProtKB-EC"/>
</dbReference>
<dbReference type="SMART" id="SM01400">
    <property type="entry name" value="Pribosyltran_N"/>
    <property type="match status" value="1"/>
</dbReference>
<dbReference type="CDD" id="cd06223">
    <property type="entry name" value="PRTases_typeI"/>
    <property type="match status" value="1"/>
</dbReference>
<dbReference type="NCBIfam" id="NF005537">
    <property type="entry name" value="PRK07199.1"/>
    <property type="match status" value="1"/>
</dbReference>
<dbReference type="Gene3D" id="3.40.50.2020">
    <property type="match status" value="2"/>
</dbReference>
<keyword evidence="3 8" id="KW-0545">Nucleotide biosynthesis</keyword>
<comment type="similarity">
    <text evidence="8">Belongs to the ribose-phosphate pyrophosphokinase family.</text>
</comment>
<dbReference type="InterPro" id="IPR005946">
    <property type="entry name" value="Rib-P_diPkinase"/>
</dbReference>
<evidence type="ECO:0000256" key="4">
    <source>
        <dbReference type="ARBA" id="ARBA00022741"/>
    </source>
</evidence>
<dbReference type="EMBL" id="NPDZ01000006">
    <property type="protein sequence ID" value="PJZ72961.1"/>
    <property type="molecule type" value="Genomic_DNA"/>
</dbReference>
<keyword evidence="13" id="KW-1185">Reference proteome</keyword>
<dbReference type="NCBIfam" id="TIGR01251">
    <property type="entry name" value="ribP_PPkin"/>
    <property type="match status" value="1"/>
</dbReference>
<keyword evidence="4" id="KW-0547">Nucleotide-binding</keyword>
<evidence type="ECO:0000313" key="12">
    <source>
        <dbReference type="EMBL" id="PJZ72961.1"/>
    </source>
</evidence>
<comment type="caution">
    <text evidence="12">The sequence shown here is derived from an EMBL/GenBank/DDBJ whole genome shotgun (WGS) entry which is preliminary data.</text>
</comment>
<dbReference type="Proteomes" id="UP000231962">
    <property type="component" value="Unassembled WGS sequence"/>
</dbReference>
<proteinExistence type="inferred from homology"/>
<evidence type="ECO:0000313" key="11">
    <source>
        <dbReference type="EMBL" id="PJZ69824.1"/>
    </source>
</evidence>
<dbReference type="PANTHER" id="PTHR10210">
    <property type="entry name" value="RIBOSE-PHOSPHATE DIPHOSPHOKINASE FAMILY MEMBER"/>
    <property type="match status" value="1"/>
</dbReference>
<evidence type="ECO:0000259" key="10">
    <source>
        <dbReference type="Pfam" id="PF13793"/>
    </source>
</evidence>
<dbReference type="InterPro" id="IPR029099">
    <property type="entry name" value="Pribosyltran_N"/>
</dbReference>
<evidence type="ECO:0000256" key="5">
    <source>
        <dbReference type="ARBA" id="ARBA00022777"/>
    </source>
</evidence>
<dbReference type="AlphaFoldDB" id="A0A2M9ZLU0"/>
<dbReference type="Pfam" id="PF13793">
    <property type="entry name" value="Pribosyltran_N"/>
    <property type="match status" value="1"/>
</dbReference>
<reference evidence="13 14" key="1">
    <citation type="submission" date="2017-07" db="EMBL/GenBank/DDBJ databases">
        <title>Leptospira spp. isolated from tropical soils.</title>
        <authorList>
            <person name="Thibeaux R."/>
            <person name="Iraola G."/>
            <person name="Ferres I."/>
            <person name="Bierque E."/>
            <person name="Girault D."/>
            <person name="Soupe-Gilbert M.-E."/>
            <person name="Picardeau M."/>
            <person name="Goarant C."/>
        </authorList>
    </citation>
    <scope>NUCLEOTIDE SEQUENCE [LARGE SCALE GENOMIC DNA]</scope>
    <source>
        <strain evidence="12 14">FH1-B-B1</strain>
        <strain evidence="11 13">FH1-B-C1</strain>
    </source>
</reference>
<feature type="domain" description="Ribose-phosphate pyrophosphokinase N-terminal" evidence="10">
    <location>
        <begin position="5"/>
        <end position="115"/>
    </location>
</feature>
<organism evidence="12 14">
    <name type="scientific">Leptospira perolatii</name>
    <dbReference type="NCBI Taxonomy" id="2023191"/>
    <lineage>
        <taxon>Bacteria</taxon>
        <taxon>Pseudomonadati</taxon>
        <taxon>Spirochaetota</taxon>
        <taxon>Spirochaetia</taxon>
        <taxon>Leptospirales</taxon>
        <taxon>Leptospiraceae</taxon>
        <taxon>Leptospira</taxon>
    </lineage>
</organism>
<dbReference type="EC" id="2.7.6.1" evidence="1"/>
<gene>
    <name evidence="11" type="ORF">CH360_09600</name>
    <name evidence="12" type="ORF">CH373_10635</name>
</gene>
<evidence type="ECO:0000259" key="9">
    <source>
        <dbReference type="Pfam" id="PF00156"/>
    </source>
</evidence>
<dbReference type="Proteomes" id="UP000231990">
    <property type="component" value="Unassembled WGS sequence"/>
</dbReference>
<keyword evidence="5" id="KW-0418">Kinase</keyword>